<dbReference type="EMBL" id="JWIZ01000029">
    <property type="protein sequence ID" value="KMK51569.1"/>
    <property type="molecule type" value="Genomic_DNA"/>
</dbReference>
<comment type="caution">
    <text evidence="1">The sequence shown here is derived from an EMBL/GenBank/DDBJ whole genome shotgun (WGS) entry which is preliminary data.</text>
</comment>
<dbReference type="PATRIC" id="fig|67855.3.peg.984"/>
<reference evidence="1 3" key="1">
    <citation type="submission" date="2014-12" db="EMBL/GenBank/DDBJ databases">
        <title>Reclassification of Actinobacillus muris as Muribacter muris.</title>
        <authorList>
            <person name="Christensen H."/>
            <person name="Nicklas W."/>
            <person name="Bisgaard M."/>
        </authorList>
    </citation>
    <scope>NUCLEOTIDE SEQUENCE [LARGE SCALE GENOMIC DNA]</scope>
    <source>
        <strain evidence="1 3">Ackerman80-443D</strain>
    </source>
</reference>
<accession>A0A0J5P7U2</accession>
<reference evidence="2 4" key="2">
    <citation type="submission" date="2019-03" db="EMBL/GenBank/DDBJ databases">
        <title>Diversity of the mouse oral microbiome.</title>
        <authorList>
            <person name="Joseph S."/>
            <person name="Aduse-Opoku J."/>
            <person name="Curtis M."/>
            <person name="Wade W."/>
            <person name="Hashim A."/>
        </authorList>
    </citation>
    <scope>NUCLEOTIDE SEQUENCE [LARGE SCALE GENOMIC DNA]</scope>
    <source>
        <strain evidence="2 4">WT12</strain>
    </source>
</reference>
<gene>
    <name evidence="2" type="ORF">E4T80_12140</name>
    <name evidence="1" type="ORF">RO21_05585</name>
</gene>
<evidence type="ECO:0000313" key="2">
    <source>
        <dbReference type="EMBL" id="TFV07575.1"/>
    </source>
</evidence>
<organism evidence="1 3">
    <name type="scientific">Muribacter muris</name>
    <dbReference type="NCBI Taxonomy" id="67855"/>
    <lineage>
        <taxon>Bacteria</taxon>
        <taxon>Pseudomonadati</taxon>
        <taxon>Pseudomonadota</taxon>
        <taxon>Gammaproteobacteria</taxon>
        <taxon>Pasteurellales</taxon>
        <taxon>Pasteurellaceae</taxon>
        <taxon>Muribacter</taxon>
    </lineage>
</organism>
<name>A0A0J5P7U2_9PAST</name>
<dbReference type="EMBL" id="SPPA01000042">
    <property type="protein sequence ID" value="TFV07575.1"/>
    <property type="molecule type" value="Genomic_DNA"/>
</dbReference>
<dbReference type="AlphaFoldDB" id="A0A0J5P7U2"/>
<evidence type="ECO:0000313" key="1">
    <source>
        <dbReference type="EMBL" id="KMK51569.1"/>
    </source>
</evidence>
<keyword evidence="3" id="KW-1185">Reference proteome</keyword>
<protein>
    <submittedName>
        <fullName evidence="1">Uncharacterized protein</fullName>
    </submittedName>
</protein>
<dbReference type="OrthoDB" id="9922696at2"/>
<proteinExistence type="predicted"/>
<evidence type="ECO:0000313" key="4">
    <source>
        <dbReference type="Proteomes" id="UP000297396"/>
    </source>
</evidence>
<evidence type="ECO:0000313" key="3">
    <source>
        <dbReference type="Proteomes" id="UP000036270"/>
    </source>
</evidence>
<dbReference type="Proteomes" id="UP000036270">
    <property type="component" value="Unassembled WGS sequence"/>
</dbReference>
<sequence>MAKSDLAHKSGRKIRPTREVSVAFHMTLNVEEGEAFEKERERLGLATKAALGRVLIRKALGLSE</sequence>
<dbReference type="RefSeq" id="WP_047976810.1">
    <property type="nucleotide sequence ID" value="NZ_JADGLC010000042.1"/>
</dbReference>
<dbReference type="Proteomes" id="UP000297396">
    <property type="component" value="Unassembled WGS sequence"/>
</dbReference>